<sequence length="487" mass="53656">MTMDRNSRPEKPGRDSNSVIVLSVECLKGSSTADEWTGDMLQTGDIVEEILIGSGSSSSGSRSISYKAPFKNGKGGVQKILHKSFKNKETSIVVRVRRGRDELAELHACVVPESGYKNKYVLRSIEDPNYAVGFTDRSEAECFQLQASRSSRIVSALQRAKLQDGYVAYPWEKKMQELLIPTSSSFLSLLLLPKASDRVASRYNDLEDTLARANAWLYASQASGVPIVFMNIQTESLLTKISGETASSTVNAGSFSDLSRLANVSLYGFEDYHGVDLGVVRAVRLWYAPLCGEFAIEIKIKEDDTKLGFAISRTEEGFIYVSSVMDDDDNVPSTRSGLSNLYKEATSSSRLLVVSRLSNQKVLPWMVSSTGAVRCFDTVSLSQKLSLHRHAKVPFLIHVLLWDGTLPSRPIAGGSGRFRSVSPPVMPLPPEIQLARQPSQNQIQPLPAADIPSDVVVGNEADIRLDRDTAGETSFRFHYFSLPNNWV</sequence>
<evidence type="ECO:0000313" key="1">
    <source>
        <dbReference type="EMBL" id="TKS03805.1"/>
    </source>
</evidence>
<dbReference type="PANTHER" id="PTHR33984:SF2">
    <property type="entry name" value="OS02G0717600 PROTEIN"/>
    <property type="match status" value="1"/>
</dbReference>
<organism evidence="1">
    <name type="scientific">Populus alba</name>
    <name type="common">White poplar</name>
    <dbReference type="NCBI Taxonomy" id="43335"/>
    <lineage>
        <taxon>Eukaryota</taxon>
        <taxon>Viridiplantae</taxon>
        <taxon>Streptophyta</taxon>
        <taxon>Embryophyta</taxon>
        <taxon>Tracheophyta</taxon>
        <taxon>Spermatophyta</taxon>
        <taxon>Magnoliopsida</taxon>
        <taxon>eudicotyledons</taxon>
        <taxon>Gunneridae</taxon>
        <taxon>Pentapetalae</taxon>
        <taxon>rosids</taxon>
        <taxon>fabids</taxon>
        <taxon>Malpighiales</taxon>
        <taxon>Salicaceae</taxon>
        <taxon>Saliceae</taxon>
        <taxon>Populus</taxon>
    </lineage>
</organism>
<gene>
    <name evidence="1" type="ORF">D5086_0000149510</name>
</gene>
<dbReference type="PANTHER" id="PTHR33984">
    <property type="entry name" value="OS02G0717600 PROTEIN"/>
    <property type="match status" value="1"/>
</dbReference>
<protein>
    <submittedName>
        <fullName evidence="1">Uncharacterized protein</fullName>
    </submittedName>
</protein>
<name>A0A4U5Q6H6_POPAL</name>
<dbReference type="EMBL" id="RCHU01000500">
    <property type="protein sequence ID" value="TKS03805.1"/>
    <property type="molecule type" value="Genomic_DNA"/>
</dbReference>
<proteinExistence type="predicted"/>
<accession>A0A4U5Q6H6</accession>
<dbReference type="STRING" id="43335.A0A4U5Q6H6"/>
<comment type="caution">
    <text evidence="1">The sequence shown here is derived from an EMBL/GenBank/DDBJ whole genome shotgun (WGS) entry which is preliminary data.</text>
</comment>
<reference evidence="1" key="1">
    <citation type="submission" date="2018-10" db="EMBL/GenBank/DDBJ databases">
        <title>Population genomic analysis revealed the cold adaptation of white poplar.</title>
        <authorList>
            <person name="Liu Y.-J."/>
        </authorList>
    </citation>
    <scope>NUCLEOTIDE SEQUENCE [LARGE SCALE GENOMIC DNA]</scope>
    <source>
        <strain evidence="1">PAL-ZL1</strain>
    </source>
</reference>
<dbReference type="AlphaFoldDB" id="A0A4U5Q6H6"/>